<gene>
    <name evidence="1" type="ORF">LR394_12990</name>
</gene>
<evidence type="ECO:0000313" key="1">
    <source>
        <dbReference type="EMBL" id="MCD5311819.1"/>
    </source>
</evidence>
<evidence type="ECO:0008006" key="3">
    <source>
        <dbReference type="Google" id="ProtNLM"/>
    </source>
</evidence>
<organism evidence="1 2">
    <name type="scientific">Kineosporia babensis</name>
    <dbReference type="NCBI Taxonomy" id="499548"/>
    <lineage>
        <taxon>Bacteria</taxon>
        <taxon>Bacillati</taxon>
        <taxon>Actinomycetota</taxon>
        <taxon>Actinomycetes</taxon>
        <taxon>Kineosporiales</taxon>
        <taxon>Kineosporiaceae</taxon>
        <taxon>Kineosporia</taxon>
    </lineage>
</organism>
<proteinExistence type="predicted"/>
<keyword evidence="2" id="KW-1185">Reference proteome</keyword>
<dbReference type="Proteomes" id="UP001138997">
    <property type="component" value="Unassembled WGS sequence"/>
</dbReference>
<dbReference type="AlphaFoldDB" id="A0A9X1NDH0"/>
<accession>A0A9X1NDH0</accession>
<reference evidence="1" key="1">
    <citation type="submission" date="2021-11" db="EMBL/GenBank/DDBJ databases">
        <title>Streptomyces corallinus and Kineosporia corallina sp. nov., two new coral-derived marine actinobacteria.</title>
        <authorList>
            <person name="Buangrab K."/>
            <person name="Sutthacheep M."/>
            <person name="Yeemin T."/>
            <person name="Harunari E."/>
            <person name="Igarashi Y."/>
            <person name="Sripreechasak P."/>
            <person name="Kanchanasin P."/>
            <person name="Tanasupawat S."/>
            <person name="Phongsopitanun W."/>
        </authorList>
    </citation>
    <scope>NUCLEOTIDE SEQUENCE</scope>
    <source>
        <strain evidence="1">JCM 31032</strain>
    </source>
</reference>
<dbReference type="EMBL" id="JAJOMB010000006">
    <property type="protein sequence ID" value="MCD5311819.1"/>
    <property type="molecule type" value="Genomic_DNA"/>
</dbReference>
<protein>
    <recommendedName>
        <fullName evidence="3">Siderophore-interacting protein</fullName>
    </recommendedName>
</protein>
<dbReference type="RefSeq" id="WP_231441410.1">
    <property type="nucleotide sequence ID" value="NZ_JAJOMB010000006.1"/>
</dbReference>
<sequence length="198" mass="22026">MQQIVPGLLEIHLAAPPPLRGWRTGHNIQLRVSPSEKRHYTVWRTSQDEIVLIATTLGTGPGSRWLKNPTGEVTVVAGPHLPLKQKGIRRLYLGDASTIATVDAYVREAPLHVVGFEVLPYMVEQLTSRWPAYHFFPTGGLQHWLENTFEEEVPLDGAVLLGQAEALQGLRRTVMAHQSVPRQGITTKAFWATSRTGL</sequence>
<name>A0A9X1NDH0_9ACTN</name>
<evidence type="ECO:0000313" key="2">
    <source>
        <dbReference type="Proteomes" id="UP001138997"/>
    </source>
</evidence>
<comment type="caution">
    <text evidence="1">The sequence shown here is derived from an EMBL/GenBank/DDBJ whole genome shotgun (WGS) entry which is preliminary data.</text>
</comment>